<comment type="caution">
    <text evidence="1">The sequence shown here is derived from an EMBL/GenBank/DDBJ whole genome shotgun (WGS) entry which is preliminary data.</text>
</comment>
<sequence>MDNEWIENLRNISCQAEEAAKPCSVLTGTVTGTSPVAVRIDQKITVTGSQLLIPRYLTDHVEQMSIPGVGDVAVTVKNALKGGESVILVQKRGAQQYLVVDRY</sequence>
<proteinExistence type="predicted"/>
<name>A0A1I0KET1_9FIRM</name>
<protein>
    <recommendedName>
        <fullName evidence="3">DUF2577 domain-containing protein</fullName>
    </recommendedName>
</protein>
<dbReference type="EMBL" id="FOIO01000138">
    <property type="protein sequence ID" value="SEU22918.1"/>
    <property type="molecule type" value="Genomic_DNA"/>
</dbReference>
<organism evidence="1 2">
    <name type="scientific">Enterocloster clostridioformis</name>
    <dbReference type="NCBI Taxonomy" id="1531"/>
    <lineage>
        <taxon>Bacteria</taxon>
        <taxon>Bacillati</taxon>
        <taxon>Bacillota</taxon>
        <taxon>Clostridia</taxon>
        <taxon>Lachnospirales</taxon>
        <taxon>Lachnospiraceae</taxon>
        <taxon>Enterocloster</taxon>
    </lineage>
</organism>
<dbReference type="InterPro" id="IPR022555">
    <property type="entry name" value="DUF2577"/>
</dbReference>
<gene>
    <name evidence="1" type="ORF">SAMN05216521_11383</name>
</gene>
<dbReference type="Proteomes" id="UP000182121">
    <property type="component" value="Unassembled WGS sequence"/>
</dbReference>
<reference evidence="1 2" key="1">
    <citation type="submission" date="2016-10" db="EMBL/GenBank/DDBJ databases">
        <authorList>
            <person name="Varghese N."/>
            <person name="Submissions S."/>
        </authorList>
    </citation>
    <scope>NUCLEOTIDE SEQUENCE [LARGE SCALE GENOMIC DNA]</scope>
    <source>
        <strain evidence="1 2">NLAE-zl-C196</strain>
    </source>
</reference>
<dbReference type="AlphaFoldDB" id="A0A1I0KET1"/>
<dbReference type="Pfam" id="PF10844">
    <property type="entry name" value="DUF2577"/>
    <property type="match status" value="1"/>
</dbReference>
<dbReference type="RefSeq" id="WP_074664598.1">
    <property type="nucleotide sequence ID" value="NZ_CATYWZ010000047.1"/>
</dbReference>
<accession>A0A1I0KET1</accession>
<evidence type="ECO:0000313" key="1">
    <source>
        <dbReference type="EMBL" id="SEU22918.1"/>
    </source>
</evidence>
<evidence type="ECO:0000313" key="2">
    <source>
        <dbReference type="Proteomes" id="UP000182121"/>
    </source>
</evidence>
<evidence type="ECO:0008006" key="3">
    <source>
        <dbReference type="Google" id="ProtNLM"/>
    </source>
</evidence>